<dbReference type="AlphaFoldDB" id="A0A6B0UF46"/>
<keyword evidence="1" id="KW-0732">Signal</keyword>
<evidence type="ECO:0000313" key="2">
    <source>
        <dbReference type="EMBL" id="MXU85213.1"/>
    </source>
</evidence>
<name>A0A6B0UF46_IXORI</name>
<sequence length="85" mass="9092">MKAILAVTCIFSAVVLISAALSKDACEFPYATPSCGLNADVGTFYYFDNGTGKCESEFSCPGPRNYPTLEICKEHCPYGKYASSG</sequence>
<dbReference type="InterPro" id="IPR036880">
    <property type="entry name" value="Kunitz_BPTI_sf"/>
</dbReference>
<evidence type="ECO:0000256" key="1">
    <source>
        <dbReference type="SAM" id="SignalP"/>
    </source>
</evidence>
<dbReference type="SUPFAM" id="SSF57362">
    <property type="entry name" value="BPTI-like"/>
    <property type="match status" value="1"/>
</dbReference>
<dbReference type="GO" id="GO:0004867">
    <property type="term" value="F:serine-type endopeptidase inhibitor activity"/>
    <property type="evidence" value="ECO:0007669"/>
    <property type="project" value="InterPro"/>
</dbReference>
<dbReference type="EMBL" id="GIFC01003130">
    <property type="protein sequence ID" value="MXU85213.1"/>
    <property type="molecule type" value="Transcribed_RNA"/>
</dbReference>
<feature type="chain" id="PRO_5025433690" evidence="1">
    <location>
        <begin position="20"/>
        <end position="85"/>
    </location>
</feature>
<proteinExistence type="predicted"/>
<accession>A0A6B0UF46</accession>
<feature type="signal peptide" evidence="1">
    <location>
        <begin position="1"/>
        <end position="19"/>
    </location>
</feature>
<organism evidence="2">
    <name type="scientific">Ixodes ricinus</name>
    <name type="common">Common tick</name>
    <name type="synonym">Acarus ricinus</name>
    <dbReference type="NCBI Taxonomy" id="34613"/>
    <lineage>
        <taxon>Eukaryota</taxon>
        <taxon>Metazoa</taxon>
        <taxon>Ecdysozoa</taxon>
        <taxon>Arthropoda</taxon>
        <taxon>Chelicerata</taxon>
        <taxon>Arachnida</taxon>
        <taxon>Acari</taxon>
        <taxon>Parasitiformes</taxon>
        <taxon>Ixodida</taxon>
        <taxon>Ixodoidea</taxon>
        <taxon>Ixodidae</taxon>
        <taxon>Ixodinae</taxon>
        <taxon>Ixodes</taxon>
    </lineage>
</organism>
<reference evidence="2" key="1">
    <citation type="submission" date="2019-12" db="EMBL/GenBank/DDBJ databases">
        <title>An insight into the sialome of adult female Ixodes ricinus ticks feeding for 6 days.</title>
        <authorList>
            <person name="Perner J."/>
            <person name="Ribeiro J.M.C."/>
        </authorList>
    </citation>
    <scope>NUCLEOTIDE SEQUENCE</scope>
    <source>
        <strain evidence="2">Semi-engorged</strain>
        <tissue evidence="2">Salivary glands</tissue>
    </source>
</reference>
<dbReference type="Gene3D" id="4.10.410.10">
    <property type="entry name" value="Pancreatic trypsin inhibitor Kunitz domain"/>
    <property type="match status" value="1"/>
</dbReference>
<protein>
    <submittedName>
        <fullName evidence="2">Putative kunitz</fullName>
    </submittedName>
</protein>